<dbReference type="AlphaFoldDB" id="A0A371DJF1"/>
<organism evidence="1 2">
    <name type="scientific">Lentinus brumalis</name>
    <dbReference type="NCBI Taxonomy" id="2498619"/>
    <lineage>
        <taxon>Eukaryota</taxon>
        <taxon>Fungi</taxon>
        <taxon>Dikarya</taxon>
        <taxon>Basidiomycota</taxon>
        <taxon>Agaricomycotina</taxon>
        <taxon>Agaricomycetes</taxon>
        <taxon>Polyporales</taxon>
        <taxon>Polyporaceae</taxon>
        <taxon>Lentinus</taxon>
    </lineage>
</organism>
<proteinExistence type="predicted"/>
<dbReference type="Gene3D" id="3.80.10.10">
    <property type="entry name" value="Ribonuclease Inhibitor"/>
    <property type="match status" value="1"/>
</dbReference>
<keyword evidence="2" id="KW-1185">Reference proteome</keyword>
<dbReference type="EMBL" id="KZ857389">
    <property type="protein sequence ID" value="RDX52657.1"/>
    <property type="molecule type" value="Genomic_DNA"/>
</dbReference>
<sequence length="573" mass="64242">MSSTFTLLGVQPSGPLGPPGESESTPRDALLRYISHETAWREAAMKQLETELTQLRRSQNSVAPVNRLAPELFYQIFKYLVEPATFKDGRMLKASFSVARLKPLIWITHVCYHWREIALGAATLWTAFPLHNPSLALAFISRSRSSPLHLNLDLPERHSCLYQIIDEIILPNIPRMRTLIINVRDFENLRQVVRKLRVPALQLEELMIRQIKVNTRGESRPMVDLGRHLFAGELPSLKTFSTRGVDIPLTLRGPNTLVNLSIHSNPSLADKPLIDLLAQCPGLESLKIKESDWFSIRRGPAYIDWNRPVISLPHLKRLQLDFYLPERAAALLHHISVPNSTQFHIDVSYHGFDINPGYHMFPRNASENLKFLDGVKRVEVFNTLGTDPTSVEIAFIVRAYHDASSFDDPAIEIRARMAPLNLTGAFLGSRWPFDVSGVETFVVSGLIGDDLAEDVWRTTLAEMDSVRTIRVVDIRQSVASDLASCLGEASNARGDRIFALCPALSTLELVEIRGLEFVLDNSLKPMIVARVAAGTLKELDLFNVTCFVGGSSEVKEIREKCGSSITLRVDELD</sequence>
<evidence type="ECO:0008006" key="3">
    <source>
        <dbReference type="Google" id="ProtNLM"/>
    </source>
</evidence>
<name>A0A371DJF1_9APHY</name>
<evidence type="ECO:0000313" key="1">
    <source>
        <dbReference type="EMBL" id="RDX52657.1"/>
    </source>
</evidence>
<accession>A0A371DJF1</accession>
<protein>
    <recommendedName>
        <fullName evidence="3">F-box domain-containing protein</fullName>
    </recommendedName>
</protein>
<dbReference type="STRING" id="139420.A0A371DJF1"/>
<gene>
    <name evidence="1" type="ORF">OH76DRAFT_1376656</name>
</gene>
<dbReference type="OrthoDB" id="2800666at2759"/>
<dbReference type="Proteomes" id="UP000256964">
    <property type="component" value="Unassembled WGS sequence"/>
</dbReference>
<reference evidence="1 2" key="1">
    <citation type="journal article" date="2018" name="Biotechnol. Biofuels">
        <title>Integrative visual omics of the white-rot fungus Polyporus brumalis exposes the biotechnological potential of its oxidative enzymes for delignifying raw plant biomass.</title>
        <authorList>
            <person name="Miyauchi S."/>
            <person name="Rancon A."/>
            <person name="Drula E."/>
            <person name="Hage H."/>
            <person name="Chaduli D."/>
            <person name="Favel A."/>
            <person name="Grisel S."/>
            <person name="Henrissat B."/>
            <person name="Herpoel-Gimbert I."/>
            <person name="Ruiz-Duenas F.J."/>
            <person name="Chevret D."/>
            <person name="Hainaut M."/>
            <person name="Lin J."/>
            <person name="Wang M."/>
            <person name="Pangilinan J."/>
            <person name="Lipzen A."/>
            <person name="Lesage-Meessen L."/>
            <person name="Navarro D."/>
            <person name="Riley R."/>
            <person name="Grigoriev I.V."/>
            <person name="Zhou S."/>
            <person name="Raouche S."/>
            <person name="Rosso M.N."/>
        </authorList>
    </citation>
    <scope>NUCLEOTIDE SEQUENCE [LARGE SCALE GENOMIC DNA]</scope>
    <source>
        <strain evidence="1 2">BRFM 1820</strain>
    </source>
</reference>
<dbReference type="InterPro" id="IPR032675">
    <property type="entry name" value="LRR_dom_sf"/>
</dbReference>
<evidence type="ECO:0000313" key="2">
    <source>
        <dbReference type="Proteomes" id="UP000256964"/>
    </source>
</evidence>